<feature type="region of interest" description="Disordered" evidence="2">
    <location>
        <begin position="910"/>
        <end position="986"/>
    </location>
</feature>
<dbReference type="Proteomes" id="UP001307889">
    <property type="component" value="Chromosome 1"/>
</dbReference>
<feature type="compositionally biased region" description="Polar residues" evidence="2">
    <location>
        <begin position="353"/>
        <end position="372"/>
    </location>
</feature>
<feature type="compositionally biased region" description="Basic and acidic residues" evidence="2">
    <location>
        <begin position="666"/>
        <end position="681"/>
    </location>
</feature>
<accession>A0ABN7A8N0</accession>
<protein>
    <submittedName>
        <fullName evidence="4">Ataxin-2 homolog</fullName>
    </submittedName>
</protein>
<dbReference type="PANTHER" id="PTHR12854">
    <property type="entry name" value="ATAXIN 2-RELATED"/>
    <property type="match status" value="1"/>
</dbReference>
<reference evidence="4 5" key="1">
    <citation type="submission" date="2023-09" db="EMBL/GenBank/DDBJ databases">
        <title>Nesidiocoris tenuis whole genome shotgun sequence.</title>
        <authorList>
            <person name="Shibata T."/>
            <person name="Shimoda M."/>
            <person name="Kobayashi T."/>
            <person name="Uehara T."/>
        </authorList>
    </citation>
    <scope>NUCLEOTIDE SEQUENCE [LARGE SCALE GENOMIC DNA]</scope>
    <source>
        <strain evidence="4 5">Japan</strain>
    </source>
</reference>
<dbReference type="InterPro" id="IPR009604">
    <property type="entry name" value="LsmAD_domain"/>
</dbReference>
<feature type="region of interest" description="Disordered" evidence="2">
    <location>
        <begin position="325"/>
        <end position="460"/>
    </location>
</feature>
<feature type="region of interest" description="Disordered" evidence="2">
    <location>
        <begin position="243"/>
        <end position="312"/>
    </location>
</feature>
<feature type="compositionally biased region" description="Low complexity" evidence="2">
    <location>
        <begin position="290"/>
        <end position="312"/>
    </location>
</feature>
<dbReference type="InterPro" id="IPR025852">
    <property type="entry name" value="SM_dom_ATX"/>
</dbReference>
<dbReference type="InterPro" id="IPR045117">
    <property type="entry name" value="ATXN2-like"/>
</dbReference>
<feature type="domain" description="LsmAD" evidence="3">
    <location>
        <begin position="174"/>
        <end position="239"/>
    </location>
</feature>
<dbReference type="Pfam" id="PF14438">
    <property type="entry name" value="SM-ATX"/>
    <property type="match status" value="1"/>
</dbReference>
<feature type="region of interest" description="Disordered" evidence="2">
    <location>
        <begin position="780"/>
        <end position="813"/>
    </location>
</feature>
<feature type="compositionally biased region" description="Low complexity" evidence="2">
    <location>
        <begin position="724"/>
        <end position="741"/>
    </location>
</feature>
<dbReference type="Pfam" id="PF06741">
    <property type="entry name" value="LsmAD"/>
    <property type="match status" value="1"/>
</dbReference>
<proteinExistence type="inferred from homology"/>
<evidence type="ECO:0000313" key="4">
    <source>
        <dbReference type="EMBL" id="BES88313.1"/>
    </source>
</evidence>
<feature type="compositionally biased region" description="Polar residues" evidence="2">
    <location>
        <begin position="414"/>
        <end position="435"/>
    </location>
</feature>
<feature type="compositionally biased region" description="Low complexity" evidence="2">
    <location>
        <begin position="962"/>
        <end position="977"/>
    </location>
</feature>
<organism evidence="4 5">
    <name type="scientific">Nesidiocoris tenuis</name>
    <dbReference type="NCBI Taxonomy" id="355587"/>
    <lineage>
        <taxon>Eukaryota</taxon>
        <taxon>Metazoa</taxon>
        <taxon>Ecdysozoa</taxon>
        <taxon>Arthropoda</taxon>
        <taxon>Hexapoda</taxon>
        <taxon>Insecta</taxon>
        <taxon>Pterygota</taxon>
        <taxon>Neoptera</taxon>
        <taxon>Paraneoptera</taxon>
        <taxon>Hemiptera</taxon>
        <taxon>Heteroptera</taxon>
        <taxon>Panheteroptera</taxon>
        <taxon>Cimicomorpha</taxon>
        <taxon>Miridae</taxon>
        <taxon>Dicyphina</taxon>
        <taxon>Nesidiocoris</taxon>
    </lineage>
</organism>
<dbReference type="EMBL" id="AP028909">
    <property type="protein sequence ID" value="BES88313.1"/>
    <property type="molecule type" value="Genomic_DNA"/>
</dbReference>
<dbReference type="PANTHER" id="PTHR12854:SF7">
    <property type="entry name" value="ATAXIN-2 HOMOLOG"/>
    <property type="match status" value="1"/>
</dbReference>
<name>A0ABN7A8N0_9HEMI</name>
<feature type="compositionally biased region" description="Low complexity" evidence="2">
    <location>
        <begin position="255"/>
        <end position="267"/>
    </location>
</feature>
<feature type="compositionally biased region" description="Basic and acidic residues" evidence="2">
    <location>
        <begin position="373"/>
        <end position="388"/>
    </location>
</feature>
<evidence type="ECO:0000259" key="3">
    <source>
        <dbReference type="SMART" id="SM01272"/>
    </source>
</evidence>
<comment type="similarity">
    <text evidence="1">Belongs to the ataxin-2 family.</text>
</comment>
<gene>
    <name evidence="4" type="ORF">NTJ_01120</name>
</gene>
<feature type="compositionally biased region" description="Low complexity" evidence="2">
    <location>
        <begin position="939"/>
        <end position="953"/>
    </location>
</feature>
<evidence type="ECO:0000256" key="2">
    <source>
        <dbReference type="SAM" id="MobiDB-lite"/>
    </source>
</evidence>
<feature type="compositionally biased region" description="Low complexity" evidence="2">
    <location>
        <begin position="644"/>
        <end position="659"/>
    </location>
</feature>
<sequence length="986" mass="107628">MSAKKKVRQNAARSPKSKYLESNMASAEGIYSNSHFMNAVVALVGSSVKVHTASGAIYDGILKTFSPSFDVVLELAHKVDPANTMHICLDSVVGKMVFKQAGIVKIAVNNQDLDYATRDTFQTDAAISKFNGQMGEKELEPWDANSACETDFDLDGTANGWDVNDMFRANEEGFGVTSNFDHGLSGYTIALQRESKDFKEVEARASKIANEIENSTYYKNRIELENGDEEEKYAAVIRPSQASNHYHHGNHSSKEPNNNSSSSVGSSDGCLPSNKYVPPPKRKMSTQAKPSPSASARTSSSSPPNQPASNQHNQSLHVGVLNQQQPNQQAKQIPVPSTSPGPAHNLVAREPSVVNQQHPSPNVRENQQQHSLNNREREKTEVPPRERTNGGAMFESPKPQRVNSNIRHGRSFVGSDNSRPNNGSIPSPSAPSTMEPQMPPAAPPAQQHHNRNPPGQYGTVTANQIEHKNHNAGFSVPSQPPIVGSPAPPVPTETHHRMPSGPYLHHGNQPNDYRNVNQQHGPYVHNHVQNTNSGSPSMPNEPQQYIQRGGSQLYASNHPIATVTTPADLRGAPHYPVSYTVPILSAPAAVVDMRGPAQVECVDPHQQQMVPPVVPQHQIQYRKSPIVSSHSVIDHAPQPPPPTNQQTAAAASQSSLQKTQGRRRKDPSELKAFAHDYKLAEPEDVAMGPKRSPHGQPIDVGDDKQSLNNRGPHDSNQQADLHSQPPQLQQPASQQQQQQQQGNSRTTQITNKEPPKVTVKSNLNPNAKEFIYNPAAKPFTPAAMSTPSQSRPHTPQTPSAAYAPLPPPPQASLGHQIQMMMPTYVVTAQPPYPQPPAQQARFHPKVHMGVASQQSQMSVAAATGQPLLAPAPLPQFTVPYPPQGYLPSPYQQMVRMVPHGEGMQPMIAAINFPTPDGTPGSAPMPFMTAAPPPPPPQQQPQQQQQQHAPQHPQMLHHHHQQQHQNNGSSPQSNGNNQMYQRARNVW</sequence>
<keyword evidence="5" id="KW-1185">Reference proteome</keyword>
<dbReference type="SMART" id="SM01272">
    <property type="entry name" value="LsmAD"/>
    <property type="match status" value="1"/>
</dbReference>
<feature type="compositionally biased region" description="Polar residues" evidence="2">
    <location>
        <begin position="742"/>
        <end position="751"/>
    </location>
</feature>
<evidence type="ECO:0000256" key="1">
    <source>
        <dbReference type="ARBA" id="ARBA00007503"/>
    </source>
</evidence>
<feature type="compositionally biased region" description="Polar residues" evidence="2">
    <location>
        <begin position="783"/>
        <end position="797"/>
    </location>
</feature>
<evidence type="ECO:0000313" key="5">
    <source>
        <dbReference type="Proteomes" id="UP001307889"/>
    </source>
</evidence>
<feature type="compositionally biased region" description="Polar residues" evidence="2">
    <location>
        <begin position="706"/>
        <end position="721"/>
    </location>
</feature>
<feature type="region of interest" description="Disordered" evidence="2">
    <location>
        <begin position="628"/>
        <end position="765"/>
    </location>
</feature>